<evidence type="ECO:0000256" key="7">
    <source>
        <dbReference type="ARBA" id="ARBA00022842"/>
    </source>
</evidence>
<dbReference type="NCBIfam" id="TIGR00450">
    <property type="entry name" value="mnmE_trmE_thdF"/>
    <property type="match status" value="1"/>
</dbReference>
<dbReference type="RefSeq" id="WP_010487439.1">
    <property type="nucleotide sequence ID" value="NZ_AJLO02000004.1"/>
</dbReference>
<comment type="caution">
    <text evidence="10">Lacks conserved residue(s) required for the propagation of feature annotation.</text>
</comment>
<dbReference type="Pfam" id="PF10396">
    <property type="entry name" value="TrmE_N"/>
    <property type="match status" value="1"/>
</dbReference>
<evidence type="ECO:0000313" key="13">
    <source>
        <dbReference type="EMBL" id="KOF01117.1"/>
    </source>
</evidence>
<dbReference type="GO" id="GO:0005829">
    <property type="term" value="C:cytosol"/>
    <property type="evidence" value="ECO:0007669"/>
    <property type="project" value="TreeGrafter"/>
</dbReference>
<keyword evidence="4 10" id="KW-0479">Metal-binding</keyword>
<dbReference type="Gene3D" id="1.20.120.430">
    <property type="entry name" value="tRNA modification GTPase MnmE domain 2"/>
    <property type="match status" value="1"/>
</dbReference>
<feature type="binding site" evidence="10">
    <location>
        <position position="252"/>
    </location>
    <ligand>
        <name>K(+)</name>
        <dbReference type="ChEBI" id="CHEBI:29103"/>
    </ligand>
</feature>
<evidence type="ECO:0000256" key="6">
    <source>
        <dbReference type="ARBA" id="ARBA00022801"/>
    </source>
</evidence>
<feature type="binding site" evidence="10">
    <location>
        <position position="247"/>
    </location>
    <ligand>
        <name>K(+)</name>
        <dbReference type="ChEBI" id="CHEBI:29103"/>
    </ligand>
</feature>
<keyword evidence="8 10" id="KW-0630">Potassium</keyword>
<name>A0A0L8AFW0_9GAMM</name>
<comment type="subcellular location">
    <subcellularLocation>
        <location evidence="10">Cytoplasm</location>
    </subcellularLocation>
</comment>
<evidence type="ECO:0000256" key="2">
    <source>
        <dbReference type="ARBA" id="ARBA00022490"/>
    </source>
</evidence>
<feature type="binding site" evidence="10">
    <location>
        <begin position="272"/>
        <end position="275"/>
    </location>
    <ligand>
        <name>GTP</name>
        <dbReference type="ChEBI" id="CHEBI:37565"/>
    </ligand>
</feature>
<dbReference type="InterPro" id="IPR005225">
    <property type="entry name" value="Small_GTP-bd"/>
</dbReference>
<evidence type="ECO:0000256" key="10">
    <source>
        <dbReference type="HAMAP-Rule" id="MF_00379"/>
    </source>
</evidence>
<dbReference type="SUPFAM" id="SSF116878">
    <property type="entry name" value="TrmE connector domain"/>
    <property type="match status" value="1"/>
</dbReference>
<keyword evidence="6 10" id="KW-0378">Hydrolase</keyword>
<feature type="binding site" evidence="10">
    <location>
        <position position="449"/>
    </location>
    <ligand>
        <name>(6S)-5-formyl-5,6,7,8-tetrahydrofolate</name>
        <dbReference type="ChEBI" id="CHEBI:57457"/>
    </ligand>
</feature>
<dbReference type="InterPro" id="IPR025867">
    <property type="entry name" value="MnmE_helical"/>
</dbReference>
<dbReference type="OrthoDB" id="9805918at2"/>
<dbReference type="PANTHER" id="PTHR42714:SF2">
    <property type="entry name" value="TRNA MODIFICATION GTPASE GTPBP3, MITOCHONDRIAL"/>
    <property type="match status" value="1"/>
</dbReference>
<dbReference type="GO" id="GO:0030488">
    <property type="term" value="P:tRNA methylation"/>
    <property type="evidence" value="ECO:0007669"/>
    <property type="project" value="TreeGrafter"/>
</dbReference>
<evidence type="ECO:0000256" key="3">
    <source>
        <dbReference type="ARBA" id="ARBA00022694"/>
    </source>
</evidence>
<evidence type="ECO:0000256" key="5">
    <source>
        <dbReference type="ARBA" id="ARBA00022741"/>
    </source>
</evidence>
<dbReference type="InterPro" id="IPR027368">
    <property type="entry name" value="MnmE_dom2"/>
</dbReference>
<evidence type="ECO:0000259" key="12">
    <source>
        <dbReference type="PROSITE" id="PS51709"/>
    </source>
</evidence>
<dbReference type="GO" id="GO:0003924">
    <property type="term" value="F:GTPase activity"/>
    <property type="evidence" value="ECO:0007669"/>
    <property type="project" value="UniProtKB-UniRule"/>
</dbReference>
<feature type="domain" description="TrmE-type G" evidence="12">
    <location>
        <begin position="218"/>
        <end position="371"/>
    </location>
</feature>
<dbReference type="PANTHER" id="PTHR42714">
    <property type="entry name" value="TRNA MODIFICATION GTPASE GTPBP3"/>
    <property type="match status" value="1"/>
</dbReference>
<dbReference type="Gene3D" id="3.30.1360.120">
    <property type="entry name" value="Probable tRNA modification gtpase trme, domain 1"/>
    <property type="match status" value="1"/>
</dbReference>
<comment type="caution">
    <text evidence="13">The sequence shown here is derived from an EMBL/GenBank/DDBJ whole genome shotgun (WGS) entry which is preliminary data.</text>
</comment>
<evidence type="ECO:0000256" key="11">
    <source>
        <dbReference type="RuleBase" id="RU003313"/>
    </source>
</evidence>
<evidence type="ECO:0000256" key="1">
    <source>
        <dbReference type="ARBA" id="ARBA00011043"/>
    </source>
</evidence>
<feature type="binding site" evidence="10">
    <location>
        <position position="232"/>
    </location>
    <ligand>
        <name>Mg(2+)</name>
        <dbReference type="ChEBI" id="CHEBI:18420"/>
    </ligand>
</feature>
<keyword evidence="2 10" id="KW-0963">Cytoplasm</keyword>
<dbReference type="PROSITE" id="PS51709">
    <property type="entry name" value="G_TRME"/>
    <property type="match status" value="1"/>
</dbReference>
<dbReference type="Gene3D" id="3.40.50.300">
    <property type="entry name" value="P-loop containing nucleotide triphosphate hydrolases"/>
    <property type="match status" value="1"/>
</dbReference>
<dbReference type="EC" id="3.6.-.-" evidence="10"/>
<dbReference type="NCBIfam" id="NF003661">
    <property type="entry name" value="PRK05291.1-3"/>
    <property type="match status" value="1"/>
</dbReference>
<dbReference type="SUPFAM" id="SSF52540">
    <property type="entry name" value="P-loop containing nucleoside triphosphate hydrolases"/>
    <property type="match status" value="1"/>
</dbReference>
<dbReference type="Proteomes" id="UP000036890">
    <property type="component" value="Unassembled WGS sequence"/>
</dbReference>
<keyword evidence="3 10" id="KW-0819">tRNA processing</keyword>
<gene>
    <name evidence="10" type="primary">mnmE</name>
    <name evidence="10" type="synonym">trmE</name>
    <name evidence="13" type="ORF">W7K_01235</name>
</gene>
<organism evidence="13 14">
    <name type="scientific">Stenotrophomonas geniculata N1</name>
    <dbReference type="NCBI Taxonomy" id="1167641"/>
    <lineage>
        <taxon>Bacteria</taxon>
        <taxon>Pseudomonadati</taxon>
        <taxon>Pseudomonadota</taxon>
        <taxon>Gammaproteobacteria</taxon>
        <taxon>Lysobacterales</taxon>
        <taxon>Lysobacteraceae</taxon>
        <taxon>Stenotrophomonas</taxon>
    </lineage>
</organism>
<sequence>MNDAIRADTIVAIASAPGAGGVGLLRLSGPRAAAIANALGAPALRPRHAHYARLRDADGEVIDDGIVLWFPAPNSFTGEEVVELQGHGSPVLLQQLVARCIALGARQARPGEFSERAFLNGKLDLAQAEAIADLIAAGDNRAARAARRSLDGVFSRRIDAVVEQLVLLRIHVEAAIDFADEPLDTLGGAQVRRGLEQARSDLALLRRDAERGRRLRDGLHAVLIGPPNAGKSSLLNALAGSERAIVTDIAGTTRDTLRETIRLDGLELTLVDTAGLRDGGDAIEREGMRRAHVEIERTDLALIVLDARDPAAGEAALGEAVAAVPHKVYIHNKSDLLDVLPALDDPDRVFVSAATGAGLEDLHARLRSIASAGAGEQVDGEFSARTRHVDAIERAQEHAQRADGELAHEHLELAAEELRLAHDALGEITGQMSADDLLGRIFSSFCIGK</sequence>
<dbReference type="Pfam" id="PF01926">
    <property type="entry name" value="MMR_HSR1"/>
    <property type="match status" value="1"/>
</dbReference>
<dbReference type="NCBIfam" id="TIGR00231">
    <property type="entry name" value="small_GTP"/>
    <property type="match status" value="1"/>
</dbReference>
<keyword evidence="7 10" id="KW-0460">Magnesium</keyword>
<dbReference type="CDD" id="cd04164">
    <property type="entry name" value="trmE"/>
    <property type="match status" value="1"/>
</dbReference>
<feature type="binding site" evidence="10">
    <location>
        <position position="122"/>
    </location>
    <ligand>
        <name>(6S)-5-formyl-5,6,7,8-tetrahydrofolate</name>
        <dbReference type="ChEBI" id="CHEBI:57457"/>
    </ligand>
</feature>
<feature type="binding site" evidence="10">
    <location>
        <position position="83"/>
    </location>
    <ligand>
        <name>(6S)-5-formyl-5,6,7,8-tetrahydrofolate</name>
        <dbReference type="ChEBI" id="CHEBI:57457"/>
    </ligand>
</feature>
<evidence type="ECO:0000313" key="14">
    <source>
        <dbReference type="Proteomes" id="UP000036890"/>
    </source>
</evidence>
<dbReference type="AlphaFoldDB" id="A0A0L8AFW0"/>
<evidence type="ECO:0000256" key="8">
    <source>
        <dbReference type="ARBA" id="ARBA00022958"/>
    </source>
</evidence>
<dbReference type="InterPro" id="IPR004520">
    <property type="entry name" value="GTPase_MnmE"/>
</dbReference>
<dbReference type="PRINTS" id="PR00326">
    <property type="entry name" value="GTP1OBG"/>
</dbReference>
<feature type="binding site" evidence="10">
    <location>
        <begin position="247"/>
        <end position="253"/>
    </location>
    <ligand>
        <name>GTP</name>
        <dbReference type="ChEBI" id="CHEBI:37565"/>
    </ligand>
</feature>
<protein>
    <recommendedName>
        <fullName evidence="10">tRNA modification GTPase MnmE</fullName>
        <ecNumber evidence="10">3.6.-.-</ecNumber>
    </recommendedName>
</protein>
<comment type="cofactor">
    <cofactor evidence="10">
        <name>K(+)</name>
        <dbReference type="ChEBI" id="CHEBI:29103"/>
    </cofactor>
    <text evidence="10">Binds 1 potassium ion per subunit.</text>
</comment>
<dbReference type="InterPro" id="IPR018948">
    <property type="entry name" value="GTP-bd_TrmE_N"/>
</dbReference>
<feature type="binding site" evidence="10">
    <location>
        <position position="26"/>
    </location>
    <ligand>
        <name>(6S)-5-formyl-5,6,7,8-tetrahydrofolate</name>
        <dbReference type="ChEBI" id="CHEBI:57457"/>
    </ligand>
</feature>
<dbReference type="Pfam" id="PF12631">
    <property type="entry name" value="MnmE_helical"/>
    <property type="match status" value="1"/>
</dbReference>
<proteinExistence type="inferred from homology"/>
<keyword evidence="9 10" id="KW-0342">GTP-binding</keyword>
<dbReference type="InterPro" id="IPR006073">
    <property type="entry name" value="GTP-bd"/>
</dbReference>
<dbReference type="GO" id="GO:0002098">
    <property type="term" value="P:tRNA wobble uridine modification"/>
    <property type="evidence" value="ECO:0007669"/>
    <property type="project" value="TreeGrafter"/>
</dbReference>
<dbReference type="CDD" id="cd14858">
    <property type="entry name" value="TrmE_N"/>
    <property type="match status" value="1"/>
</dbReference>
<dbReference type="InterPro" id="IPR031168">
    <property type="entry name" value="G_TrmE"/>
</dbReference>
<dbReference type="InterPro" id="IPR027417">
    <property type="entry name" value="P-loop_NTPase"/>
</dbReference>
<feature type="binding site" evidence="10">
    <location>
        <begin position="228"/>
        <end position="233"/>
    </location>
    <ligand>
        <name>GTP</name>
        <dbReference type="ChEBI" id="CHEBI:37565"/>
    </ligand>
</feature>
<dbReference type="EMBL" id="AJLO02000004">
    <property type="protein sequence ID" value="KOF01117.1"/>
    <property type="molecule type" value="Genomic_DNA"/>
</dbReference>
<evidence type="ECO:0000256" key="9">
    <source>
        <dbReference type="ARBA" id="ARBA00023134"/>
    </source>
</evidence>
<comment type="function">
    <text evidence="10">Exhibits a very high intrinsic GTPase hydrolysis rate. Involved in the addition of a carboxymethylaminomethyl (cmnm) group at the wobble position (U34) of certain tRNAs, forming tRNA-cmnm(5)s(2)U34.</text>
</comment>
<feature type="binding site" evidence="10">
    <location>
        <position position="253"/>
    </location>
    <ligand>
        <name>Mg(2+)</name>
        <dbReference type="ChEBI" id="CHEBI:18420"/>
    </ligand>
</feature>
<dbReference type="GO" id="GO:0005525">
    <property type="term" value="F:GTP binding"/>
    <property type="evidence" value="ECO:0007669"/>
    <property type="project" value="UniProtKB-UniRule"/>
</dbReference>
<reference evidence="13 14" key="1">
    <citation type="journal article" date="2012" name="J. Bacteriol.">
        <title>Genome sequence of a novel nicotine-degrading strain, Pseudomonas geniculata N1.</title>
        <authorList>
            <person name="Tang H."/>
            <person name="Yu H."/>
            <person name="Tai C."/>
            <person name="Huang K."/>
            <person name="Liu Y."/>
            <person name="Wang L."/>
            <person name="Yao Y."/>
            <person name="Wu G."/>
            <person name="Xu P."/>
        </authorList>
    </citation>
    <scope>NUCLEOTIDE SEQUENCE [LARGE SCALE GENOMIC DNA]</scope>
    <source>
        <strain evidence="13 14">N1</strain>
    </source>
</reference>
<dbReference type="FunFam" id="3.40.50.300:FF:001376">
    <property type="entry name" value="tRNA modification GTPase MnmE"/>
    <property type="match status" value="1"/>
</dbReference>
<feature type="binding site" evidence="10">
    <location>
        <position position="228"/>
    </location>
    <ligand>
        <name>K(+)</name>
        <dbReference type="ChEBI" id="CHEBI:29103"/>
    </ligand>
</feature>
<evidence type="ECO:0000256" key="4">
    <source>
        <dbReference type="ARBA" id="ARBA00022723"/>
    </source>
</evidence>
<dbReference type="InterPro" id="IPR027266">
    <property type="entry name" value="TrmE/GcvT-like"/>
</dbReference>
<feature type="binding site" evidence="10">
    <location>
        <position position="249"/>
    </location>
    <ligand>
        <name>K(+)</name>
        <dbReference type="ChEBI" id="CHEBI:29103"/>
    </ligand>
</feature>
<dbReference type="GO" id="GO:0046872">
    <property type="term" value="F:metal ion binding"/>
    <property type="evidence" value="ECO:0007669"/>
    <property type="project" value="UniProtKB-KW"/>
</dbReference>
<comment type="similarity">
    <text evidence="1 10 11">Belongs to the TRAFAC class TrmE-Era-EngA-EngB-Septin-like GTPase superfamily. TrmE GTPase family.</text>
</comment>
<comment type="subunit">
    <text evidence="10">Homodimer. Heterotetramer of two MnmE and two MnmG subunits.</text>
</comment>
<dbReference type="HAMAP" id="MF_00379">
    <property type="entry name" value="GTPase_MnmE"/>
    <property type="match status" value="1"/>
</dbReference>
<accession>A0A0L8AFW0</accession>
<keyword evidence="5 10" id="KW-0547">Nucleotide-binding</keyword>